<keyword evidence="4" id="KW-1185">Reference proteome</keyword>
<dbReference type="SMART" id="SM00454">
    <property type="entry name" value="SAM"/>
    <property type="match status" value="1"/>
</dbReference>
<name>A0A9X0D2Z5_9CNID</name>
<dbReference type="InterPro" id="IPR013761">
    <property type="entry name" value="SAM/pointed_sf"/>
</dbReference>
<evidence type="ECO:0000259" key="2">
    <source>
        <dbReference type="PROSITE" id="PS50105"/>
    </source>
</evidence>
<accession>A0A9X0D2Z5</accession>
<evidence type="ECO:0000313" key="3">
    <source>
        <dbReference type="EMBL" id="KAJ7383803.1"/>
    </source>
</evidence>
<sequence>MEKSFDEVSSWLTENGFAQYASKFHENQIDGEALLGLTERATETLIPIIGQRMKFLKLLEDLRGKKTAAVTPPQLPVVDNGDEVADEPQTSHQTRKRPAVAQAQSGAVVLNARLPWPAVLDLPTTFRPDVVQALQEKDGSKVTKKIRKNFITRIYEHFSRFTLTPGLRSYTKKFRNERKSIVNDPEVILHKRKKTKGSEAQPVALKLRRGGINWEPPFPEGEDEHSMKRHKEWLQSEAKKRNPDWEKVERRMVLTFPDRRKLMNQNIELTEVRAQYPALFNFEQIIAEFERILGVDSSILVHFQHNFHQVCDQILAMGKAKESKKKCGMEDFLTLLDDEFNEEEDTANNHDEIAEVAMALLPFLLKSSAKDGLTQLQAFVHFLPEKSKTPKQVALEREQPFPFIIVEGTLDAPEELHLAADKQLICSFRGNLVTATLGLLASYYVFMYNYPVALNSMFLYFQKCILQIHDGRKLPSSVITFVNDIDRLSNSAGP</sequence>
<dbReference type="EMBL" id="MU825895">
    <property type="protein sequence ID" value="KAJ7383803.1"/>
    <property type="molecule type" value="Genomic_DNA"/>
</dbReference>
<feature type="region of interest" description="Disordered" evidence="1">
    <location>
        <begin position="72"/>
        <end position="100"/>
    </location>
</feature>
<reference evidence="3" key="1">
    <citation type="submission" date="2023-01" db="EMBL/GenBank/DDBJ databases">
        <title>Genome assembly of the deep-sea coral Lophelia pertusa.</title>
        <authorList>
            <person name="Herrera S."/>
            <person name="Cordes E."/>
        </authorList>
    </citation>
    <scope>NUCLEOTIDE SEQUENCE</scope>
    <source>
        <strain evidence="3">USNM1676648</strain>
        <tissue evidence="3">Polyp</tissue>
    </source>
</reference>
<dbReference type="Pfam" id="PF00536">
    <property type="entry name" value="SAM_1"/>
    <property type="match status" value="1"/>
</dbReference>
<dbReference type="SUPFAM" id="SSF47769">
    <property type="entry name" value="SAM/Pointed domain"/>
    <property type="match status" value="1"/>
</dbReference>
<dbReference type="PROSITE" id="PS50105">
    <property type="entry name" value="SAM_DOMAIN"/>
    <property type="match status" value="1"/>
</dbReference>
<feature type="domain" description="SAM" evidence="2">
    <location>
        <begin position="3"/>
        <end position="65"/>
    </location>
</feature>
<organism evidence="3 4">
    <name type="scientific">Desmophyllum pertusum</name>
    <dbReference type="NCBI Taxonomy" id="174260"/>
    <lineage>
        <taxon>Eukaryota</taxon>
        <taxon>Metazoa</taxon>
        <taxon>Cnidaria</taxon>
        <taxon>Anthozoa</taxon>
        <taxon>Hexacorallia</taxon>
        <taxon>Scleractinia</taxon>
        <taxon>Caryophylliina</taxon>
        <taxon>Caryophylliidae</taxon>
        <taxon>Desmophyllum</taxon>
    </lineage>
</organism>
<evidence type="ECO:0000313" key="4">
    <source>
        <dbReference type="Proteomes" id="UP001163046"/>
    </source>
</evidence>
<dbReference type="Gene3D" id="1.10.150.50">
    <property type="entry name" value="Transcription Factor, Ets-1"/>
    <property type="match status" value="1"/>
</dbReference>
<dbReference type="OrthoDB" id="5965259at2759"/>
<protein>
    <recommendedName>
        <fullName evidence="2">SAM domain-containing protein</fullName>
    </recommendedName>
</protein>
<proteinExistence type="predicted"/>
<dbReference type="PANTHER" id="PTHR31025:SF9">
    <property type="entry name" value="SI:DKEY-286J15.1"/>
    <property type="match status" value="1"/>
</dbReference>
<gene>
    <name evidence="3" type="ORF">OS493_026337</name>
</gene>
<dbReference type="PANTHER" id="PTHR31025">
    <property type="entry name" value="SI:CH211-196P9.1-RELATED"/>
    <property type="match status" value="1"/>
</dbReference>
<dbReference type="Proteomes" id="UP001163046">
    <property type="component" value="Unassembled WGS sequence"/>
</dbReference>
<comment type="caution">
    <text evidence="3">The sequence shown here is derived from an EMBL/GenBank/DDBJ whole genome shotgun (WGS) entry which is preliminary data.</text>
</comment>
<dbReference type="AlphaFoldDB" id="A0A9X0D2Z5"/>
<evidence type="ECO:0000256" key="1">
    <source>
        <dbReference type="SAM" id="MobiDB-lite"/>
    </source>
</evidence>
<dbReference type="InterPro" id="IPR001660">
    <property type="entry name" value="SAM"/>
</dbReference>